<dbReference type="PANTHER" id="PTHR11439">
    <property type="entry name" value="GAG-POL-RELATED RETROTRANSPOSON"/>
    <property type="match status" value="1"/>
</dbReference>
<dbReference type="AlphaFoldDB" id="A0A4V3XCY4"/>
<dbReference type="EMBL" id="SGPL01000758">
    <property type="protein sequence ID" value="THH07673.1"/>
    <property type="molecule type" value="Genomic_DNA"/>
</dbReference>
<accession>A0A4V3XCY4</accession>
<evidence type="ECO:0000313" key="3">
    <source>
        <dbReference type="Proteomes" id="UP000310158"/>
    </source>
</evidence>
<dbReference type="PANTHER" id="PTHR11439:SF467">
    <property type="entry name" value="INTEGRASE CATALYTIC DOMAIN-CONTAINING PROTEIN"/>
    <property type="match status" value="1"/>
</dbReference>
<dbReference type="InterPro" id="IPR013103">
    <property type="entry name" value="RVT_2"/>
</dbReference>
<evidence type="ECO:0000313" key="2">
    <source>
        <dbReference type="EMBL" id="THH07673.1"/>
    </source>
</evidence>
<organism evidence="2 3">
    <name type="scientific">Bondarzewia mesenterica</name>
    <dbReference type="NCBI Taxonomy" id="1095465"/>
    <lineage>
        <taxon>Eukaryota</taxon>
        <taxon>Fungi</taxon>
        <taxon>Dikarya</taxon>
        <taxon>Basidiomycota</taxon>
        <taxon>Agaricomycotina</taxon>
        <taxon>Agaricomycetes</taxon>
        <taxon>Russulales</taxon>
        <taxon>Bondarzewiaceae</taxon>
        <taxon>Bondarzewia</taxon>
    </lineage>
</organism>
<protein>
    <recommendedName>
        <fullName evidence="1">Reverse transcriptase Ty1/copia-type domain-containing protein</fullName>
    </recommendedName>
</protein>
<feature type="domain" description="Reverse transcriptase Ty1/copia-type" evidence="1">
    <location>
        <begin position="13"/>
        <end position="70"/>
    </location>
</feature>
<name>A0A4V3XCY4_9AGAM</name>
<dbReference type="Pfam" id="PF07727">
    <property type="entry name" value="RVT_2"/>
    <property type="match status" value="1"/>
</dbReference>
<keyword evidence="3" id="KW-1185">Reference proteome</keyword>
<dbReference type="CDD" id="cd09272">
    <property type="entry name" value="RNase_HI_RT_Ty1"/>
    <property type="match status" value="1"/>
</dbReference>
<gene>
    <name evidence="2" type="ORF">EW146_g9242</name>
</gene>
<dbReference type="OrthoDB" id="3344688at2759"/>
<reference evidence="2 3" key="1">
    <citation type="submission" date="2019-02" db="EMBL/GenBank/DDBJ databases">
        <title>Genome sequencing of the rare red list fungi Bondarzewia mesenterica.</title>
        <authorList>
            <person name="Buettner E."/>
            <person name="Kellner H."/>
        </authorList>
    </citation>
    <scope>NUCLEOTIDE SEQUENCE [LARGE SCALE GENOMIC DNA]</scope>
    <source>
        <strain evidence="2 3">DSM 108281</strain>
    </source>
</reference>
<evidence type="ECO:0000259" key="1">
    <source>
        <dbReference type="Pfam" id="PF07727"/>
    </source>
</evidence>
<sequence>MWEIAEAPVGANVYKARLVTQGFSQIPGVDYFDTYAPVAKLASIRTVLAIANRNDLELHQVDIKGTYLNDLMGFERCQVDQAIFYRHRGTALMIVVIHVDDYTIAVTIISLIDNFKAQLHQHVEVTDLGTIHLSQQSYIDSIMCRFNFDELKPTSMPMETHVRLSTSQSPSSTTKIAAMCDVPYREAVGAMQWAALTTRPDISFSVSTVSRFSTNPGLVHWEAVKQIFRYLKAMRDLWLSYGGEEKEMVGYADADESMVEDCKAVSGYAFIIDGGAISWSSKKQEIVSLSTTESEYVAATHAMKEALWLCSLITEILAPLTNSTTLFSDNQSAIALMKDHQ</sequence>
<dbReference type="Proteomes" id="UP000310158">
    <property type="component" value="Unassembled WGS sequence"/>
</dbReference>
<comment type="caution">
    <text evidence="2">The sequence shown here is derived from an EMBL/GenBank/DDBJ whole genome shotgun (WGS) entry which is preliminary data.</text>
</comment>
<proteinExistence type="predicted"/>